<keyword evidence="8 10" id="KW-0472">Membrane</keyword>
<evidence type="ECO:0000256" key="11">
    <source>
        <dbReference type="SAM" id="SignalP"/>
    </source>
</evidence>
<keyword evidence="7" id="KW-0406">Ion transport</keyword>
<evidence type="ECO:0000256" key="5">
    <source>
        <dbReference type="ARBA" id="ARBA00022989"/>
    </source>
</evidence>
<evidence type="ECO:0000259" key="12">
    <source>
        <dbReference type="Pfam" id="PF00999"/>
    </source>
</evidence>
<feature type="chain" id="PRO_5012759316" evidence="11">
    <location>
        <begin position="28"/>
        <end position="226"/>
    </location>
</feature>
<dbReference type="PANTHER" id="PTHR10110">
    <property type="entry name" value="SODIUM/HYDROGEN EXCHANGER"/>
    <property type="match status" value="1"/>
</dbReference>
<evidence type="ECO:0000256" key="7">
    <source>
        <dbReference type="ARBA" id="ARBA00023065"/>
    </source>
</evidence>
<feature type="signal peptide" evidence="11">
    <location>
        <begin position="1"/>
        <end position="27"/>
    </location>
</feature>
<comment type="subcellular location">
    <subcellularLocation>
        <location evidence="1">Cell membrane</location>
        <topology evidence="1">Multi-pass membrane protein</topology>
    </subcellularLocation>
</comment>
<dbReference type="OrthoDB" id="441412at2759"/>
<keyword evidence="2" id="KW-0813">Transport</keyword>
<feature type="transmembrane region" description="Helical" evidence="10">
    <location>
        <begin position="103"/>
        <end position="120"/>
    </location>
</feature>
<keyword evidence="14" id="KW-1185">Reference proteome</keyword>
<keyword evidence="4 10" id="KW-0812">Transmembrane</keyword>
<dbReference type="EMBL" id="LNIX01000024">
    <property type="protein sequence ID" value="OXA42849.1"/>
    <property type="molecule type" value="Genomic_DNA"/>
</dbReference>
<evidence type="ECO:0000313" key="14">
    <source>
        <dbReference type="Proteomes" id="UP000198287"/>
    </source>
</evidence>
<feature type="transmembrane region" description="Helical" evidence="10">
    <location>
        <begin position="132"/>
        <end position="155"/>
    </location>
</feature>
<dbReference type="GO" id="GO:0051453">
    <property type="term" value="P:regulation of intracellular pH"/>
    <property type="evidence" value="ECO:0007669"/>
    <property type="project" value="TreeGrafter"/>
</dbReference>
<dbReference type="Pfam" id="PF00999">
    <property type="entry name" value="Na_H_Exchanger"/>
    <property type="match status" value="1"/>
</dbReference>
<dbReference type="GO" id="GO:0015385">
    <property type="term" value="F:sodium:proton antiporter activity"/>
    <property type="evidence" value="ECO:0007669"/>
    <property type="project" value="InterPro"/>
</dbReference>
<feature type="domain" description="Cation/H+ exchanger transmembrane" evidence="12">
    <location>
        <begin position="134"/>
        <end position="207"/>
    </location>
</feature>
<evidence type="ECO:0000256" key="10">
    <source>
        <dbReference type="SAM" id="Phobius"/>
    </source>
</evidence>
<gene>
    <name evidence="13" type="ORF">Fcan01_22249</name>
</gene>
<proteinExistence type="predicted"/>
<name>A0A226DCB6_FOLCA</name>
<accession>A0A226DCB6</accession>
<evidence type="ECO:0000256" key="9">
    <source>
        <dbReference type="ARBA" id="ARBA00023201"/>
    </source>
</evidence>
<evidence type="ECO:0000256" key="4">
    <source>
        <dbReference type="ARBA" id="ARBA00022692"/>
    </source>
</evidence>
<evidence type="ECO:0000256" key="6">
    <source>
        <dbReference type="ARBA" id="ARBA00023053"/>
    </source>
</evidence>
<dbReference type="GO" id="GO:0015386">
    <property type="term" value="F:potassium:proton antiporter activity"/>
    <property type="evidence" value="ECO:0007669"/>
    <property type="project" value="TreeGrafter"/>
</dbReference>
<sequence>MALQLLPRRSWFPLLVVILGVLAVGSASEDEHDKKTPMKIKQTIKLFNDDELDRLEFQEFCELGLLERQVGKALHDDMLFTLIAIITYGAIIRAVIQHFDLQVPYTVVLMLSGLVVGSFSKKYCPEMNEYTAIARIIIVAFPGMVLCTFITSFVCRHYFTTYKWDFMQANLFGSIISATDPVAVVAILRELGVSEVLSVMIEGESLLVKIANLNFCMCKIACCAEI</sequence>
<organism evidence="13 14">
    <name type="scientific">Folsomia candida</name>
    <name type="common">Springtail</name>
    <dbReference type="NCBI Taxonomy" id="158441"/>
    <lineage>
        <taxon>Eukaryota</taxon>
        <taxon>Metazoa</taxon>
        <taxon>Ecdysozoa</taxon>
        <taxon>Arthropoda</taxon>
        <taxon>Hexapoda</taxon>
        <taxon>Collembola</taxon>
        <taxon>Entomobryomorpha</taxon>
        <taxon>Isotomoidea</taxon>
        <taxon>Isotomidae</taxon>
        <taxon>Proisotominae</taxon>
        <taxon>Folsomia</taxon>
    </lineage>
</organism>
<dbReference type="AlphaFoldDB" id="A0A226DCB6"/>
<keyword evidence="9" id="KW-0739">Sodium transport</keyword>
<protein>
    <submittedName>
        <fullName evidence="13">Sodium/hydrogen exchanger 8</fullName>
    </submittedName>
</protein>
<dbReference type="InterPro" id="IPR018422">
    <property type="entry name" value="Cation/H_exchanger_CPA1"/>
</dbReference>
<dbReference type="PANTHER" id="PTHR10110:SF86">
    <property type="entry name" value="SODIUM_HYDROGEN EXCHANGER 7"/>
    <property type="match status" value="1"/>
</dbReference>
<feature type="transmembrane region" description="Helical" evidence="10">
    <location>
        <begin position="78"/>
        <end position="96"/>
    </location>
</feature>
<dbReference type="GO" id="GO:0098719">
    <property type="term" value="P:sodium ion import across plasma membrane"/>
    <property type="evidence" value="ECO:0007669"/>
    <property type="project" value="TreeGrafter"/>
</dbReference>
<keyword evidence="3" id="KW-1003">Cell membrane</keyword>
<dbReference type="Proteomes" id="UP000198287">
    <property type="component" value="Unassembled WGS sequence"/>
</dbReference>
<evidence type="ECO:0000256" key="3">
    <source>
        <dbReference type="ARBA" id="ARBA00022475"/>
    </source>
</evidence>
<reference evidence="13 14" key="1">
    <citation type="submission" date="2015-12" db="EMBL/GenBank/DDBJ databases">
        <title>The genome of Folsomia candida.</title>
        <authorList>
            <person name="Faddeeva A."/>
            <person name="Derks M.F."/>
            <person name="Anvar Y."/>
            <person name="Smit S."/>
            <person name="Van Straalen N."/>
            <person name="Roelofs D."/>
        </authorList>
    </citation>
    <scope>NUCLEOTIDE SEQUENCE [LARGE SCALE GENOMIC DNA]</scope>
    <source>
        <strain evidence="13 14">VU population</strain>
        <tissue evidence="13">Whole body</tissue>
    </source>
</reference>
<evidence type="ECO:0000313" key="13">
    <source>
        <dbReference type="EMBL" id="OXA42849.1"/>
    </source>
</evidence>
<evidence type="ECO:0000256" key="2">
    <source>
        <dbReference type="ARBA" id="ARBA00022448"/>
    </source>
</evidence>
<dbReference type="InterPro" id="IPR006153">
    <property type="entry name" value="Cation/H_exchanger_TM"/>
</dbReference>
<keyword evidence="5 10" id="KW-1133">Transmembrane helix</keyword>
<evidence type="ECO:0000256" key="1">
    <source>
        <dbReference type="ARBA" id="ARBA00004651"/>
    </source>
</evidence>
<comment type="caution">
    <text evidence="13">The sequence shown here is derived from an EMBL/GenBank/DDBJ whole genome shotgun (WGS) entry which is preliminary data.</text>
</comment>
<keyword evidence="11" id="KW-0732">Signal</keyword>
<dbReference type="GO" id="GO:0005886">
    <property type="term" value="C:plasma membrane"/>
    <property type="evidence" value="ECO:0007669"/>
    <property type="project" value="UniProtKB-SubCell"/>
</dbReference>
<keyword evidence="6" id="KW-0915">Sodium</keyword>
<dbReference type="Gene3D" id="6.10.140.1330">
    <property type="match status" value="1"/>
</dbReference>
<evidence type="ECO:0000256" key="8">
    <source>
        <dbReference type="ARBA" id="ARBA00023136"/>
    </source>
</evidence>